<dbReference type="InterPro" id="IPR001976">
    <property type="entry name" value="Ribosomal_eS24"/>
</dbReference>
<evidence type="ECO:0000256" key="3">
    <source>
        <dbReference type="ARBA" id="ARBA00023274"/>
    </source>
</evidence>
<protein>
    <recommendedName>
        <fullName evidence="4">40S ribosomal protein S24</fullName>
    </recommendedName>
</protein>
<evidence type="ECO:0000313" key="6">
    <source>
        <dbReference type="Proteomes" id="UP000000600"/>
    </source>
</evidence>
<dbReference type="Proteomes" id="UP000000600">
    <property type="component" value="Unassembled WGS sequence"/>
</dbReference>
<gene>
    <name evidence="5" type="ORF">GSPATT00032798001</name>
</gene>
<dbReference type="RefSeq" id="XP_001430344.1">
    <property type="nucleotide sequence ID" value="XM_001430307.2"/>
</dbReference>
<sequence>MHFVYVEEQIICFSFHKIKKKIQFILNQNKVHMTFIVKTRKVLLKQSLEIRRQLSVELLHPNKPTPSQESVVKELASKYKADERNVVVYGLRTTFGGNRTTGFALIYDTQQYLLKFEPKFRLRRRGIIPKRDGSRKGWKEVKSKLKKTRGAEKTKIYMSRKTDKREVIRAQKETYLKGFVGK</sequence>
<organism evidence="5 6">
    <name type="scientific">Paramecium tetraurelia</name>
    <dbReference type="NCBI Taxonomy" id="5888"/>
    <lineage>
        <taxon>Eukaryota</taxon>
        <taxon>Sar</taxon>
        <taxon>Alveolata</taxon>
        <taxon>Ciliophora</taxon>
        <taxon>Intramacronucleata</taxon>
        <taxon>Oligohymenophorea</taxon>
        <taxon>Peniculida</taxon>
        <taxon>Parameciidae</taxon>
        <taxon>Paramecium</taxon>
    </lineage>
</organism>
<keyword evidence="2" id="KW-0689">Ribosomal protein</keyword>
<dbReference type="HOGENOM" id="CLU_107248_1_0_1"/>
<dbReference type="PROSITE" id="PS00529">
    <property type="entry name" value="RIBOSOMAL_S24E"/>
    <property type="match status" value="1"/>
</dbReference>
<dbReference type="eggNOG" id="KOG3424">
    <property type="taxonomic scope" value="Eukaryota"/>
</dbReference>
<name>A0BWM9_PARTE</name>
<comment type="similarity">
    <text evidence="1 4">Belongs to the eukaryotic ribosomal protein eS24 family.</text>
</comment>
<evidence type="ECO:0000256" key="1">
    <source>
        <dbReference type="ARBA" id="ARBA00009680"/>
    </source>
</evidence>
<evidence type="ECO:0000256" key="4">
    <source>
        <dbReference type="RuleBase" id="RU004383"/>
    </source>
</evidence>
<proteinExistence type="inferred from homology"/>
<reference evidence="5 6" key="1">
    <citation type="journal article" date="2006" name="Nature">
        <title>Global trends of whole-genome duplications revealed by the ciliate Paramecium tetraurelia.</title>
        <authorList>
            <consortium name="Genoscope"/>
            <person name="Aury J.-M."/>
            <person name="Jaillon O."/>
            <person name="Duret L."/>
            <person name="Noel B."/>
            <person name="Jubin C."/>
            <person name="Porcel B.M."/>
            <person name="Segurens B."/>
            <person name="Daubin V."/>
            <person name="Anthouard V."/>
            <person name="Aiach N."/>
            <person name="Arnaiz O."/>
            <person name="Billaut A."/>
            <person name="Beisson J."/>
            <person name="Blanc I."/>
            <person name="Bouhouche K."/>
            <person name="Camara F."/>
            <person name="Duharcourt S."/>
            <person name="Guigo R."/>
            <person name="Gogendeau D."/>
            <person name="Katinka M."/>
            <person name="Keller A.-M."/>
            <person name="Kissmehl R."/>
            <person name="Klotz C."/>
            <person name="Koll F."/>
            <person name="Le Moue A."/>
            <person name="Lepere C."/>
            <person name="Malinsky S."/>
            <person name="Nowacki M."/>
            <person name="Nowak J.K."/>
            <person name="Plattner H."/>
            <person name="Poulain J."/>
            <person name="Ruiz F."/>
            <person name="Serrano V."/>
            <person name="Zagulski M."/>
            <person name="Dessen P."/>
            <person name="Betermier M."/>
            <person name="Weissenbach J."/>
            <person name="Scarpelli C."/>
            <person name="Schachter V."/>
            <person name="Sperling L."/>
            <person name="Meyer E."/>
            <person name="Cohen J."/>
            <person name="Wincker P."/>
        </authorList>
    </citation>
    <scope>NUCLEOTIDE SEQUENCE [LARGE SCALE GENOMIC DNA]</scope>
    <source>
        <strain evidence="5 6">Stock d4-2</strain>
    </source>
</reference>
<dbReference type="EMBL" id="CT868022">
    <property type="protein sequence ID" value="CAK62946.1"/>
    <property type="molecule type" value="Genomic_DNA"/>
</dbReference>
<keyword evidence="6" id="KW-1185">Reference proteome</keyword>
<dbReference type="FunCoup" id="A0BWM9">
    <property type="interactions" value="1144"/>
</dbReference>
<dbReference type="STRING" id="5888.A0BWM9"/>
<dbReference type="GO" id="GO:0003735">
    <property type="term" value="F:structural constituent of ribosome"/>
    <property type="evidence" value="ECO:0000318"/>
    <property type="project" value="GO_Central"/>
</dbReference>
<evidence type="ECO:0000256" key="2">
    <source>
        <dbReference type="ARBA" id="ARBA00022980"/>
    </source>
</evidence>
<accession>A0BWM9</accession>
<dbReference type="InterPro" id="IPR053709">
    <property type="entry name" value="eRP_eS24_sf"/>
</dbReference>
<dbReference type="Pfam" id="PF01282">
    <property type="entry name" value="Ribosomal_S24e"/>
    <property type="match status" value="1"/>
</dbReference>
<dbReference type="AlphaFoldDB" id="A0BWM9"/>
<dbReference type="InterPro" id="IPR018098">
    <property type="entry name" value="Ribosomal_eS24_CS"/>
</dbReference>
<keyword evidence="3" id="KW-0687">Ribonucleoprotein</keyword>
<evidence type="ECO:0000313" key="5">
    <source>
        <dbReference type="EMBL" id="CAK62946.1"/>
    </source>
</evidence>
<dbReference type="OrthoDB" id="306887at2759"/>
<dbReference type="Gene3D" id="3.30.70.3370">
    <property type="match status" value="1"/>
</dbReference>
<dbReference type="HAMAP" id="MF_00545">
    <property type="entry name" value="Ribosomal_eS24"/>
    <property type="match status" value="1"/>
</dbReference>
<dbReference type="KEGG" id="ptm:GSPATT00032798001"/>
<dbReference type="PANTHER" id="PTHR10496">
    <property type="entry name" value="40S RIBOSOMAL PROTEIN S24"/>
    <property type="match status" value="1"/>
</dbReference>
<dbReference type="GeneID" id="5016128"/>
<dbReference type="InterPro" id="IPR012678">
    <property type="entry name" value="Ribosomal_uL23/eL15/eS24_sf"/>
</dbReference>
<dbReference type="InParanoid" id="A0BWM9"/>
<dbReference type="GO" id="GO:0006412">
    <property type="term" value="P:translation"/>
    <property type="evidence" value="ECO:0007669"/>
    <property type="project" value="InterPro"/>
</dbReference>
<dbReference type="SUPFAM" id="SSF54189">
    <property type="entry name" value="Ribosomal proteins S24e, L23 and L15e"/>
    <property type="match status" value="1"/>
</dbReference>
<dbReference type="GO" id="GO:0022627">
    <property type="term" value="C:cytosolic small ribosomal subunit"/>
    <property type="evidence" value="ECO:0000318"/>
    <property type="project" value="GO_Central"/>
</dbReference>